<gene>
    <name evidence="2" type="ORF">AQJ46_11880</name>
</gene>
<proteinExistence type="predicted"/>
<dbReference type="SUPFAM" id="SSF103473">
    <property type="entry name" value="MFS general substrate transporter"/>
    <property type="match status" value="1"/>
</dbReference>
<sequence>MAASAHGVDGETAAEGSLLPCTDRRRVAIVGHTRRARSPEAGTFLLLATAFTLNDFAMYAVVFSLVPLMTERGAGPMVAAWALGLGGTGQTLGCMLYARLTR</sequence>
<feature type="transmembrane region" description="Helical" evidence="1">
    <location>
        <begin position="78"/>
        <end position="98"/>
    </location>
</feature>
<feature type="transmembrane region" description="Helical" evidence="1">
    <location>
        <begin position="44"/>
        <end position="66"/>
    </location>
</feature>
<accession>A0A101SEM2</accession>
<evidence type="ECO:0000313" key="3">
    <source>
        <dbReference type="Proteomes" id="UP000053669"/>
    </source>
</evidence>
<dbReference type="Proteomes" id="UP000053669">
    <property type="component" value="Unassembled WGS sequence"/>
</dbReference>
<reference evidence="2 3" key="1">
    <citation type="submission" date="2015-10" db="EMBL/GenBank/DDBJ databases">
        <title>Draft genome sequence of Streptomyces canus DSM 40017, type strain for the species Streptomyces canus.</title>
        <authorList>
            <person name="Ruckert C."/>
            <person name="Winkler A."/>
            <person name="Kalinowski J."/>
            <person name="Kampfer P."/>
            <person name="Glaeser S."/>
        </authorList>
    </citation>
    <scope>NUCLEOTIDE SEQUENCE [LARGE SCALE GENOMIC DNA]</scope>
    <source>
        <strain evidence="2 3">DSM 40017</strain>
    </source>
</reference>
<dbReference type="AlphaFoldDB" id="A0A101SEM2"/>
<name>A0A101SEM2_9ACTN</name>
<dbReference type="InterPro" id="IPR036259">
    <property type="entry name" value="MFS_trans_sf"/>
</dbReference>
<keyword evidence="1" id="KW-1133">Transmembrane helix</keyword>
<protein>
    <submittedName>
        <fullName evidence="2">Uncharacterized protein</fullName>
    </submittedName>
</protein>
<comment type="caution">
    <text evidence="2">The sequence shown here is derived from an EMBL/GenBank/DDBJ whole genome shotgun (WGS) entry which is preliminary data.</text>
</comment>
<organism evidence="2 3">
    <name type="scientific">Streptomyces canus</name>
    <dbReference type="NCBI Taxonomy" id="58343"/>
    <lineage>
        <taxon>Bacteria</taxon>
        <taxon>Bacillati</taxon>
        <taxon>Actinomycetota</taxon>
        <taxon>Actinomycetes</taxon>
        <taxon>Kitasatosporales</taxon>
        <taxon>Streptomycetaceae</taxon>
        <taxon>Streptomyces</taxon>
        <taxon>Streptomyces aurantiacus group</taxon>
    </lineage>
</organism>
<evidence type="ECO:0000256" key="1">
    <source>
        <dbReference type="SAM" id="Phobius"/>
    </source>
</evidence>
<dbReference type="STRING" id="58343.AQJ46_11880"/>
<keyword evidence="1" id="KW-0812">Transmembrane</keyword>
<keyword evidence="1" id="KW-0472">Membrane</keyword>
<evidence type="ECO:0000313" key="2">
    <source>
        <dbReference type="EMBL" id="KUN72529.1"/>
    </source>
</evidence>
<dbReference type="EMBL" id="LMWU01000012">
    <property type="protein sequence ID" value="KUN72529.1"/>
    <property type="molecule type" value="Genomic_DNA"/>
</dbReference>